<evidence type="ECO:0000313" key="1">
    <source>
        <dbReference type="EMBL" id="KAI6092316.1"/>
    </source>
</evidence>
<name>A0ACC0DIU2_9PEZI</name>
<accession>A0ACC0DIU2</accession>
<dbReference type="EMBL" id="MU394284">
    <property type="protein sequence ID" value="KAI6092316.1"/>
    <property type="molecule type" value="Genomic_DNA"/>
</dbReference>
<reference evidence="1 2" key="1">
    <citation type="journal article" date="2022" name="New Phytol.">
        <title>Ecological generalism drives hyperdiversity of secondary metabolite gene clusters in xylarialean endophytes.</title>
        <authorList>
            <person name="Franco M.E.E."/>
            <person name="Wisecaver J.H."/>
            <person name="Arnold A.E."/>
            <person name="Ju Y.M."/>
            <person name="Slot J.C."/>
            <person name="Ahrendt S."/>
            <person name="Moore L.P."/>
            <person name="Eastman K.E."/>
            <person name="Scott K."/>
            <person name="Konkel Z."/>
            <person name="Mondo S.J."/>
            <person name="Kuo A."/>
            <person name="Hayes R.D."/>
            <person name="Haridas S."/>
            <person name="Andreopoulos B."/>
            <person name="Riley R."/>
            <person name="LaButti K."/>
            <person name="Pangilinan J."/>
            <person name="Lipzen A."/>
            <person name="Amirebrahimi M."/>
            <person name="Yan J."/>
            <person name="Adam C."/>
            <person name="Keymanesh K."/>
            <person name="Ng V."/>
            <person name="Louie K."/>
            <person name="Northen T."/>
            <person name="Drula E."/>
            <person name="Henrissat B."/>
            <person name="Hsieh H.M."/>
            <person name="Youens-Clark K."/>
            <person name="Lutzoni F."/>
            <person name="Miadlikowska J."/>
            <person name="Eastwood D.C."/>
            <person name="Hamelin R.C."/>
            <person name="Grigoriev I.V."/>
            <person name="U'Ren J.M."/>
        </authorList>
    </citation>
    <scope>NUCLEOTIDE SEQUENCE [LARGE SCALE GENOMIC DNA]</scope>
    <source>
        <strain evidence="1 2">ER1909</strain>
    </source>
</reference>
<protein>
    <submittedName>
        <fullName evidence="1">Uncharacterized protein</fullName>
    </submittedName>
</protein>
<dbReference type="Proteomes" id="UP001497680">
    <property type="component" value="Unassembled WGS sequence"/>
</dbReference>
<sequence length="207" mass="23008">MGLRVSSTLLVLSQLAVWVAADFQNKFDNITRGSDLLLQWDQINATDYPLVIHSRLINQTSQYGANSLEVNITTELNASSFLWTGVPYPLPYFETAKYEVEIWPQNWAGSKSSAPVFASTYFTIDELGVNNSGNNPTEGFNGTTILPSKPTSQPSSSHGVNNNTAIAAGLVVPVVVILAVFGFVWTQRRQKRLIEERRKQREQLCID</sequence>
<comment type="caution">
    <text evidence="1">The sequence shown here is derived from an EMBL/GenBank/DDBJ whole genome shotgun (WGS) entry which is preliminary data.</text>
</comment>
<gene>
    <name evidence="1" type="ORF">F4821DRAFT_225361</name>
</gene>
<proteinExistence type="predicted"/>
<organism evidence="1 2">
    <name type="scientific">Hypoxylon rubiginosum</name>
    <dbReference type="NCBI Taxonomy" id="110542"/>
    <lineage>
        <taxon>Eukaryota</taxon>
        <taxon>Fungi</taxon>
        <taxon>Dikarya</taxon>
        <taxon>Ascomycota</taxon>
        <taxon>Pezizomycotina</taxon>
        <taxon>Sordariomycetes</taxon>
        <taxon>Xylariomycetidae</taxon>
        <taxon>Xylariales</taxon>
        <taxon>Hypoxylaceae</taxon>
        <taxon>Hypoxylon</taxon>
    </lineage>
</organism>
<evidence type="ECO:0000313" key="2">
    <source>
        <dbReference type="Proteomes" id="UP001497680"/>
    </source>
</evidence>
<keyword evidence="2" id="KW-1185">Reference proteome</keyword>